<dbReference type="EMBL" id="PQXO01000204">
    <property type="protein sequence ID" value="TGO87776.1"/>
    <property type="molecule type" value="Genomic_DNA"/>
</dbReference>
<protein>
    <submittedName>
        <fullName evidence="1">Uncharacterized protein</fullName>
    </submittedName>
</protein>
<evidence type="ECO:0000313" key="1">
    <source>
        <dbReference type="EMBL" id="TGO87776.1"/>
    </source>
</evidence>
<name>A0A4Z1KQC2_9HELO</name>
<accession>A0A4Z1KQC2</accession>
<gene>
    <name evidence="1" type="ORF">BPOR_0204g00050</name>
</gene>
<comment type="caution">
    <text evidence="1">The sequence shown here is derived from an EMBL/GenBank/DDBJ whole genome shotgun (WGS) entry which is preliminary data.</text>
</comment>
<proteinExistence type="predicted"/>
<dbReference type="AlphaFoldDB" id="A0A4Z1KQC2"/>
<reference evidence="1 2" key="1">
    <citation type="submission" date="2017-12" db="EMBL/GenBank/DDBJ databases">
        <title>Comparative genomics of Botrytis spp.</title>
        <authorList>
            <person name="Valero-Jimenez C.A."/>
            <person name="Tapia P."/>
            <person name="Veloso J."/>
            <person name="Silva-Moreno E."/>
            <person name="Staats M."/>
            <person name="Valdes J.H."/>
            <person name="Van Kan J.A.L."/>
        </authorList>
    </citation>
    <scope>NUCLEOTIDE SEQUENCE [LARGE SCALE GENOMIC DNA]</scope>
    <source>
        <strain evidence="1 2">MUCL3349</strain>
    </source>
</reference>
<sequence>MGDGDEVRREVEVGELFVTSRDVMVENVDERDVEEVVEEDDSIDVEVEEVVEYDDSIDVEVEEVVEEGMVDKVVEVSEDKDREVEIVPETKLEEGIENPVPVEDKVENVEGNIMEEGTELPVLEVREFDEEVVDVLWDEVEPEPNVIEGLDEKVLGAIVVVDVSTSVFKLVVADGFVDKLIEVPGD</sequence>
<organism evidence="1 2">
    <name type="scientific">Botrytis porri</name>
    <dbReference type="NCBI Taxonomy" id="87229"/>
    <lineage>
        <taxon>Eukaryota</taxon>
        <taxon>Fungi</taxon>
        <taxon>Dikarya</taxon>
        <taxon>Ascomycota</taxon>
        <taxon>Pezizomycotina</taxon>
        <taxon>Leotiomycetes</taxon>
        <taxon>Helotiales</taxon>
        <taxon>Sclerotiniaceae</taxon>
        <taxon>Botrytis</taxon>
    </lineage>
</organism>
<keyword evidence="2" id="KW-1185">Reference proteome</keyword>
<evidence type="ECO:0000313" key="2">
    <source>
        <dbReference type="Proteomes" id="UP000297280"/>
    </source>
</evidence>
<dbReference type="Proteomes" id="UP000297280">
    <property type="component" value="Unassembled WGS sequence"/>
</dbReference>